<dbReference type="RefSeq" id="WP_010752727.1">
    <property type="nucleotide sequence ID" value="NZ_ASVU01000001.1"/>
</dbReference>
<evidence type="ECO:0000313" key="7">
    <source>
        <dbReference type="EMBL" id="EOH83391.1"/>
    </source>
</evidence>
<evidence type="ECO:0000256" key="5">
    <source>
        <dbReference type="ARBA" id="ARBA00023136"/>
    </source>
</evidence>
<keyword evidence="5 6" id="KW-0472">Membrane</keyword>
<keyword evidence="2" id="KW-1003">Cell membrane</keyword>
<feature type="transmembrane region" description="Helical" evidence="6">
    <location>
        <begin position="21"/>
        <end position="42"/>
    </location>
</feature>
<keyword evidence="9" id="KW-1185">Reference proteome</keyword>
<dbReference type="STRING" id="57732.RU94_GL001268"/>
<dbReference type="CDD" id="cd06579">
    <property type="entry name" value="TM_PBP1_transp_AraH_like"/>
    <property type="match status" value="1"/>
</dbReference>
<sequence>MENSKKIATENKMKKKIDLKALFMNYSVYLVLIVLVVYFSIANADFLSTYNMENFLQQIPPVGILTVAYAMILICGYVDLSIGYVGMAAGMVGLYCANLGFNPILVVLISLLVGAILGTFNALLIKKFDLPSFILTLGTSYVIKGMLGFFTDEQFIGSEQEWFNRLAKTPIGTDVFKSNALIFVIAIIIVTFIMKGTRLGKYTYAVGSNPEAARLSGINTDLHVVKVFIIEGMLAAIAGLLIVSNLNGGASKDANGLDLFAMAAAIMGGVSFSGGIGTIGGAVAGILTLQVFKNGLTLMGVNSFLQDTVTGLVIILAIIIDYLKRKAGRQS</sequence>
<organism evidence="8 9">
    <name type="scientific">Enterococcus asini ATCC 700915</name>
    <dbReference type="NCBI Taxonomy" id="1158606"/>
    <lineage>
        <taxon>Bacteria</taxon>
        <taxon>Bacillati</taxon>
        <taxon>Bacillota</taxon>
        <taxon>Bacilli</taxon>
        <taxon>Lactobacillales</taxon>
        <taxon>Enterococcaceae</taxon>
        <taxon>Enterococcus</taxon>
    </lineage>
</organism>
<dbReference type="GO" id="GO:0005886">
    <property type="term" value="C:plasma membrane"/>
    <property type="evidence" value="ECO:0007669"/>
    <property type="project" value="UniProtKB-SubCell"/>
</dbReference>
<comment type="caution">
    <text evidence="8">The sequence shown here is derived from an EMBL/GenBank/DDBJ whole genome shotgun (WGS) entry which is preliminary data.</text>
</comment>
<feature type="transmembrane region" description="Helical" evidence="6">
    <location>
        <begin position="130"/>
        <end position="150"/>
    </location>
</feature>
<keyword evidence="4 6" id="KW-1133">Transmembrane helix</keyword>
<feature type="transmembrane region" description="Helical" evidence="6">
    <location>
        <begin position="259"/>
        <end position="292"/>
    </location>
</feature>
<evidence type="ECO:0000313" key="9">
    <source>
        <dbReference type="Proteomes" id="UP000013777"/>
    </source>
</evidence>
<feature type="transmembrane region" description="Helical" evidence="6">
    <location>
        <begin position="62"/>
        <end position="87"/>
    </location>
</feature>
<proteinExistence type="predicted"/>
<evidence type="ECO:0000256" key="3">
    <source>
        <dbReference type="ARBA" id="ARBA00022692"/>
    </source>
</evidence>
<accession>R2SU92</accession>
<keyword evidence="3 6" id="KW-0812">Transmembrane</keyword>
<dbReference type="PATRIC" id="fig|1158606.3.peg.2352"/>
<dbReference type="InterPro" id="IPR001851">
    <property type="entry name" value="ABC_transp_permease"/>
</dbReference>
<dbReference type="EMBL" id="AJAP01000026">
    <property type="protein sequence ID" value="EOH83391.1"/>
    <property type="molecule type" value="Genomic_DNA"/>
</dbReference>
<dbReference type="GeneID" id="78364448"/>
<feature type="transmembrane region" description="Helical" evidence="6">
    <location>
        <begin position="224"/>
        <end position="247"/>
    </location>
</feature>
<feature type="transmembrane region" description="Helical" evidence="6">
    <location>
        <begin position="99"/>
        <end position="124"/>
    </location>
</feature>
<comment type="subcellular location">
    <subcellularLocation>
        <location evidence="1">Cell membrane</location>
        <topology evidence="1">Multi-pass membrane protein</topology>
    </subcellularLocation>
</comment>
<name>R2SU92_9ENTE</name>
<dbReference type="HOGENOM" id="CLU_028880_4_1_9"/>
<evidence type="ECO:0000256" key="6">
    <source>
        <dbReference type="SAM" id="Phobius"/>
    </source>
</evidence>
<dbReference type="eggNOG" id="COG1172">
    <property type="taxonomic scope" value="Bacteria"/>
</dbReference>
<feature type="transmembrane region" description="Helical" evidence="6">
    <location>
        <begin position="304"/>
        <end position="323"/>
    </location>
</feature>
<evidence type="ECO:0000256" key="2">
    <source>
        <dbReference type="ARBA" id="ARBA00022475"/>
    </source>
</evidence>
<evidence type="ECO:0000256" key="1">
    <source>
        <dbReference type="ARBA" id="ARBA00004651"/>
    </source>
</evidence>
<evidence type="ECO:0008006" key="10">
    <source>
        <dbReference type="Google" id="ProtNLM"/>
    </source>
</evidence>
<protein>
    <recommendedName>
        <fullName evidence="10">ABC transporter permease</fullName>
    </recommendedName>
</protein>
<evidence type="ECO:0000256" key="4">
    <source>
        <dbReference type="ARBA" id="ARBA00022989"/>
    </source>
</evidence>
<evidence type="ECO:0000313" key="8">
    <source>
        <dbReference type="EMBL" id="EOH91649.1"/>
    </source>
</evidence>
<feature type="transmembrane region" description="Helical" evidence="6">
    <location>
        <begin position="171"/>
        <end position="194"/>
    </location>
</feature>
<dbReference type="PANTHER" id="PTHR32196">
    <property type="entry name" value="ABC TRANSPORTER PERMEASE PROTEIN YPHD-RELATED-RELATED"/>
    <property type="match status" value="1"/>
</dbReference>
<dbReference type="EMBL" id="AJAP01000002">
    <property type="protein sequence ID" value="EOH91649.1"/>
    <property type="molecule type" value="Genomic_DNA"/>
</dbReference>
<dbReference type="AlphaFoldDB" id="R2SU92"/>
<dbReference type="Pfam" id="PF02653">
    <property type="entry name" value="BPD_transp_2"/>
    <property type="match status" value="1"/>
</dbReference>
<dbReference type="GO" id="GO:0022857">
    <property type="term" value="F:transmembrane transporter activity"/>
    <property type="evidence" value="ECO:0007669"/>
    <property type="project" value="InterPro"/>
</dbReference>
<reference evidence="8 9" key="1">
    <citation type="submission" date="2013-02" db="EMBL/GenBank/DDBJ databases">
        <title>The Genome Sequence of Enterococcus asini ATCC_700915.</title>
        <authorList>
            <consortium name="The Broad Institute Genome Sequencing Platform"/>
            <consortium name="The Broad Institute Genome Sequencing Center for Infectious Disease"/>
            <person name="Earl A.M."/>
            <person name="Gilmore M.S."/>
            <person name="Lebreton F."/>
            <person name="Walker B."/>
            <person name="Young S.K."/>
            <person name="Zeng Q."/>
            <person name="Gargeya S."/>
            <person name="Fitzgerald M."/>
            <person name="Haas B."/>
            <person name="Abouelleil A."/>
            <person name="Alvarado L."/>
            <person name="Arachchi H.M."/>
            <person name="Berlin A.M."/>
            <person name="Chapman S.B."/>
            <person name="Dewar J."/>
            <person name="Goldberg J."/>
            <person name="Griggs A."/>
            <person name="Gujja S."/>
            <person name="Hansen M."/>
            <person name="Howarth C."/>
            <person name="Imamovic A."/>
            <person name="Larimer J."/>
            <person name="McCowan C."/>
            <person name="Murphy C."/>
            <person name="Neiman D."/>
            <person name="Pearson M."/>
            <person name="Priest M."/>
            <person name="Roberts A."/>
            <person name="Saif S."/>
            <person name="Shea T."/>
            <person name="Sisk P."/>
            <person name="Sykes S."/>
            <person name="Wortman J."/>
            <person name="Nusbaum C."/>
            <person name="Birren B."/>
        </authorList>
    </citation>
    <scope>NUCLEOTIDE SEQUENCE [LARGE SCALE GENOMIC DNA]</scope>
    <source>
        <strain evidence="8 9">ATCC 700915</strain>
    </source>
</reference>
<dbReference type="Proteomes" id="UP000013777">
    <property type="component" value="Unassembled WGS sequence"/>
</dbReference>
<dbReference type="OrthoDB" id="9813906at2"/>
<gene>
    <name evidence="8" type="ORF">UAS_00043</name>
    <name evidence="7" type="ORF">UAS_02406</name>
</gene>